<dbReference type="SMART" id="SM00225">
    <property type="entry name" value="BTB"/>
    <property type="match status" value="1"/>
</dbReference>
<dbReference type="InterPro" id="IPR000210">
    <property type="entry name" value="BTB/POZ_dom"/>
</dbReference>
<organism evidence="3 4">
    <name type="scientific">Steccherinum ochraceum</name>
    <dbReference type="NCBI Taxonomy" id="92696"/>
    <lineage>
        <taxon>Eukaryota</taxon>
        <taxon>Fungi</taxon>
        <taxon>Dikarya</taxon>
        <taxon>Basidiomycota</taxon>
        <taxon>Agaricomycotina</taxon>
        <taxon>Agaricomycetes</taxon>
        <taxon>Polyporales</taxon>
        <taxon>Steccherinaceae</taxon>
        <taxon>Steccherinum</taxon>
    </lineage>
</organism>
<dbReference type="Gene3D" id="3.30.710.10">
    <property type="entry name" value="Potassium Channel Kv1.1, Chain A"/>
    <property type="match status" value="2"/>
</dbReference>
<accession>A0A4V2MVI1</accession>
<dbReference type="AlphaFoldDB" id="A0A4V2MVI1"/>
<dbReference type="SUPFAM" id="SSF54695">
    <property type="entry name" value="POZ domain"/>
    <property type="match status" value="1"/>
</dbReference>
<name>A0A4V2MVI1_9APHY</name>
<dbReference type="CDD" id="cd18186">
    <property type="entry name" value="BTB_POZ_ZBTB_KLHL-like"/>
    <property type="match status" value="1"/>
</dbReference>
<proteinExistence type="predicted"/>
<dbReference type="Proteomes" id="UP000292702">
    <property type="component" value="Unassembled WGS sequence"/>
</dbReference>
<feature type="domain" description="BTB" evidence="2">
    <location>
        <begin position="24"/>
        <end position="97"/>
    </location>
</feature>
<protein>
    <recommendedName>
        <fullName evidence="2">BTB domain-containing protein</fullName>
    </recommendedName>
</protein>
<reference evidence="3 4" key="1">
    <citation type="submission" date="2018-11" db="EMBL/GenBank/DDBJ databases">
        <title>Genome assembly of Steccherinum ochraceum LE-BIN_3174, the white-rot fungus of the Steccherinaceae family (The Residual Polyporoid clade, Polyporales, Basidiomycota).</title>
        <authorList>
            <person name="Fedorova T.V."/>
            <person name="Glazunova O.A."/>
            <person name="Landesman E.O."/>
            <person name="Moiseenko K.V."/>
            <person name="Psurtseva N.V."/>
            <person name="Savinova O.S."/>
            <person name="Shakhova N.V."/>
            <person name="Tyazhelova T.V."/>
            <person name="Vasina D.V."/>
        </authorList>
    </citation>
    <scope>NUCLEOTIDE SEQUENCE [LARGE SCALE GENOMIC DNA]</scope>
    <source>
        <strain evidence="3 4">LE-BIN_3174</strain>
    </source>
</reference>
<dbReference type="EMBL" id="RWJN01000359">
    <property type="protein sequence ID" value="TCD62587.1"/>
    <property type="molecule type" value="Genomic_DNA"/>
</dbReference>
<feature type="region of interest" description="Disordered" evidence="1">
    <location>
        <begin position="500"/>
        <end position="519"/>
    </location>
</feature>
<dbReference type="InterPro" id="IPR011333">
    <property type="entry name" value="SKP1/BTB/POZ_sf"/>
</dbReference>
<sequence>MATDARMSPPAHTYAASPFDRTDRDIILLSADQVNFACHKTTLSIASPFFADMFTLPQAPRASVQATNDGPAEIDGTPVIPVTESGRTLDTLLRLIYPVDAPAMDDPAHIVEVLCAGRKYQISQASIGMMTLFRTIRKFIASHPMRSFAIFCLHALEEEALEAAKQILRKASSKSNVLAATSATLMDTHIQTFLREGHAGAFFRLREYLRNDGQVEDYFRFTYDNRPPQAIEDNSEPWHSYFFTGLGSEHDPIGLLHVPADLHIRSSYSSSDHLVHKLILYASSPILGKLADTCLEVHEDGLPVLQVAENEEVLRHLLLYSYGSMTSMIHQETCRVDALLFLDVFRAANKYFMSNLVAAMRVILRPYITTDPIQAYYVAAACGWESEVREAARNTLAIEGRADESYVTTMEHAPAQAHAAFVQYYIMCNTAVGNIIKGHCSSANSPELPSGSWRRNCPEGVLARSGGSVGPAVFRKVSEANVEKELDHWQVSVAPSFMESVPRGPSTAGWGSPAATRRKPDATQLANEIAKCIGTLKTDTGTLDGEIRDKLAEASLMFSCLLNTT</sequence>
<evidence type="ECO:0000259" key="2">
    <source>
        <dbReference type="PROSITE" id="PS50097"/>
    </source>
</evidence>
<keyword evidence="4" id="KW-1185">Reference proteome</keyword>
<comment type="caution">
    <text evidence="3">The sequence shown here is derived from an EMBL/GenBank/DDBJ whole genome shotgun (WGS) entry which is preliminary data.</text>
</comment>
<dbReference type="PROSITE" id="PS50097">
    <property type="entry name" value="BTB"/>
    <property type="match status" value="1"/>
</dbReference>
<dbReference type="OrthoDB" id="2665493at2759"/>
<evidence type="ECO:0000313" key="4">
    <source>
        <dbReference type="Proteomes" id="UP000292702"/>
    </source>
</evidence>
<evidence type="ECO:0000256" key="1">
    <source>
        <dbReference type="SAM" id="MobiDB-lite"/>
    </source>
</evidence>
<gene>
    <name evidence="3" type="ORF">EIP91_006661</name>
</gene>
<evidence type="ECO:0000313" key="3">
    <source>
        <dbReference type="EMBL" id="TCD62587.1"/>
    </source>
</evidence>
<dbReference type="Pfam" id="PF00651">
    <property type="entry name" value="BTB"/>
    <property type="match status" value="1"/>
</dbReference>